<dbReference type="EMBL" id="JASPKZ010007288">
    <property type="protein sequence ID" value="KAJ9585270.1"/>
    <property type="molecule type" value="Genomic_DNA"/>
</dbReference>
<accession>A0AAD7ZRJ1</accession>
<proteinExistence type="predicted"/>
<sequence length="219" mass="24831">AALMLIYTGIVLTRQVSHACYTHLSRRLPGLPGEILNLLEILHVGYIKSQFAFQTKCLEQTAPGSPISRLIYPVSLIHLSTDVIVPIILTNNYNTTIIIVLFSIHYNKSIFTGGTEGTFYCFRRVINFPELNSRTLFIRRFTNKRTSCRRLHLYQLKNYLHVLLYTTLAVLQEKEGECRAMKSTGGFEKLSGVLCSLLGGNRLDQICRKVSPFSLVCNK</sequence>
<reference evidence="1" key="2">
    <citation type="submission" date="2023-05" db="EMBL/GenBank/DDBJ databases">
        <authorList>
            <person name="Fouks B."/>
        </authorList>
    </citation>
    <scope>NUCLEOTIDE SEQUENCE</scope>
    <source>
        <strain evidence="1">Stay&amp;Tobe</strain>
        <tissue evidence="1">Testes</tissue>
    </source>
</reference>
<reference evidence="1" key="1">
    <citation type="journal article" date="2023" name="IScience">
        <title>Live-bearing cockroach genome reveals convergent evolutionary mechanisms linked to viviparity in insects and beyond.</title>
        <authorList>
            <person name="Fouks B."/>
            <person name="Harrison M.C."/>
            <person name="Mikhailova A.A."/>
            <person name="Marchal E."/>
            <person name="English S."/>
            <person name="Carruthers M."/>
            <person name="Jennings E.C."/>
            <person name="Chiamaka E.L."/>
            <person name="Frigard R.A."/>
            <person name="Pippel M."/>
            <person name="Attardo G.M."/>
            <person name="Benoit J.B."/>
            <person name="Bornberg-Bauer E."/>
            <person name="Tobe S.S."/>
        </authorList>
    </citation>
    <scope>NUCLEOTIDE SEQUENCE</scope>
    <source>
        <strain evidence="1">Stay&amp;Tobe</strain>
    </source>
</reference>
<evidence type="ECO:0000313" key="1">
    <source>
        <dbReference type="EMBL" id="KAJ9585270.1"/>
    </source>
</evidence>
<feature type="non-terminal residue" evidence="1">
    <location>
        <position position="1"/>
    </location>
</feature>
<comment type="caution">
    <text evidence="1">The sequence shown here is derived from an EMBL/GenBank/DDBJ whole genome shotgun (WGS) entry which is preliminary data.</text>
</comment>
<evidence type="ECO:0000313" key="2">
    <source>
        <dbReference type="Proteomes" id="UP001233999"/>
    </source>
</evidence>
<dbReference type="AlphaFoldDB" id="A0AAD7ZRJ1"/>
<feature type="non-terminal residue" evidence="1">
    <location>
        <position position="219"/>
    </location>
</feature>
<keyword evidence="2" id="KW-1185">Reference proteome</keyword>
<organism evidence="1 2">
    <name type="scientific">Diploptera punctata</name>
    <name type="common">Pacific beetle cockroach</name>
    <dbReference type="NCBI Taxonomy" id="6984"/>
    <lineage>
        <taxon>Eukaryota</taxon>
        <taxon>Metazoa</taxon>
        <taxon>Ecdysozoa</taxon>
        <taxon>Arthropoda</taxon>
        <taxon>Hexapoda</taxon>
        <taxon>Insecta</taxon>
        <taxon>Pterygota</taxon>
        <taxon>Neoptera</taxon>
        <taxon>Polyneoptera</taxon>
        <taxon>Dictyoptera</taxon>
        <taxon>Blattodea</taxon>
        <taxon>Blaberoidea</taxon>
        <taxon>Blaberidae</taxon>
        <taxon>Diplopterinae</taxon>
        <taxon>Diploptera</taxon>
    </lineage>
</organism>
<dbReference type="Proteomes" id="UP001233999">
    <property type="component" value="Unassembled WGS sequence"/>
</dbReference>
<gene>
    <name evidence="1" type="ORF">L9F63_002925</name>
</gene>
<name>A0AAD7ZRJ1_DIPPU</name>
<protein>
    <submittedName>
        <fullName evidence="1">Uncharacterized protein</fullName>
    </submittedName>
</protein>